<keyword evidence="1" id="KW-0472">Membrane</keyword>
<evidence type="ECO:0000313" key="2">
    <source>
        <dbReference type="EMBL" id="QCQ20456.1"/>
    </source>
</evidence>
<geneLocation type="mitochondrion" evidence="2"/>
<dbReference type="RefSeq" id="YP_009642892.1">
    <property type="nucleotide sequence ID" value="NC_042421.1"/>
</dbReference>
<dbReference type="GeneID" id="41702819"/>
<keyword evidence="1" id="KW-0812">Transmembrane</keyword>
<sequence>MLPQMAPLYWSLSLISVWFLMFFTCAMVWWMLGSKGYSFSYKG</sequence>
<keyword evidence="1" id="KW-1133">Transmembrane helix</keyword>
<organism evidence="2">
    <name type="scientific">Hiatula acuta</name>
    <dbReference type="NCBI Taxonomy" id="2341034"/>
    <lineage>
        <taxon>Eukaryota</taxon>
        <taxon>Metazoa</taxon>
        <taxon>Spiralia</taxon>
        <taxon>Lophotrochozoa</taxon>
        <taxon>Mollusca</taxon>
        <taxon>Bivalvia</taxon>
        <taxon>Autobranchia</taxon>
        <taxon>Heteroconchia</taxon>
        <taxon>Euheterodonta</taxon>
        <taxon>Imparidentia</taxon>
        <taxon>Neoheterodontei</taxon>
        <taxon>Cardiida</taxon>
        <taxon>Tellinoidea</taxon>
        <taxon>Psammobiidae</taxon>
        <taxon>Hiatula</taxon>
    </lineage>
</organism>
<feature type="transmembrane region" description="Helical" evidence="1">
    <location>
        <begin position="12"/>
        <end position="32"/>
    </location>
</feature>
<gene>
    <name evidence="2" type="primary">atp8</name>
</gene>
<keyword evidence="2" id="KW-0496">Mitochondrion</keyword>
<proteinExistence type="predicted"/>
<accession>A0A4P8L139</accession>
<dbReference type="EMBL" id="MG978991">
    <property type="protein sequence ID" value="QCQ20456.1"/>
    <property type="molecule type" value="Genomic_DNA"/>
</dbReference>
<reference evidence="2" key="1">
    <citation type="submission" date="2018-02" db="EMBL/GenBank/DDBJ databases">
        <title>Phylogenetic relationship among Sanguinolaria species (Mollusca: Sanguinolaria) based on complete mitochondria genome.</title>
        <authorList>
            <person name="Sun S."/>
            <person name="Jiang L."/>
            <person name="Li Q."/>
            <person name="Kong L."/>
        </authorList>
    </citation>
    <scope>NUCLEOTIDE SEQUENCE</scope>
</reference>
<protein>
    <submittedName>
        <fullName evidence="2">ATPase subunit 8</fullName>
    </submittedName>
</protein>
<name>A0A4P8L139_9BIVA</name>
<dbReference type="AlphaFoldDB" id="A0A4P8L139"/>
<evidence type="ECO:0000256" key="1">
    <source>
        <dbReference type="SAM" id="Phobius"/>
    </source>
</evidence>